<gene>
    <name evidence="1" type="ORF">SAMN06265219_11527</name>
</gene>
<dbReference type="Proteomes" id="UP000317557">
    <property type="component" value="Unassembled WGS sequence"/>
</dbReference>
<proteinExistence type="predicted"/>
<dbReference type="AlphaFoldDB" id="A0A521F4D2"/>
<dbReference type="OrthoDB" id="9817228at2"/>
<name>A0A521F4D2_9BACT</name>
<sequence length="392" mass="45737">MDDWNEINESLGAQLGGKYSYTSANGGIYYHWNKSNDRKLNKPDFNWNGYFDIPEPINYKSSHRPNGKTEKVQFPGSKKHGIEPVIKEIPQSEPTGYLTPRFSFINIQINRYGFKGEEYKQALETFGISENGTIPPEKLPVISNYRDTILKQLHRQAEQLNEWNQEISNVLKVYYYESEQAILKGNPDEEIEQRVKDRSNVLRNIRNLFEALILSGAKTELIERHSLLEKLKENKYIPEHLIDTTIHGVLTLSKKKDPIIDMAVQLAHKINPLESILEDAFLNDRVKPKIQFELDERFKQLPEPETVADKFCNREENKAGKYDSEIITTALKIVRNYIFDEQLDSINRKVRTISKEVKNQSDILNKTDLKTIDGWVKFYWNEYKPDQAQTEH</sequence>
<evidence type="ECO:0000313" key="1">
    <source>
        <dbReference type="EMBL" id="SMO91033.1"/>
    </source>
</evidence>
<reference evidence="1 2" key="1">
    <citation type="submission" date="2017-05" db="EMBL/GenBank/DDBJ databases">
        <authorList>
            <person name="Varghese N."/>
            <person name="Submissions S."/>
        </authorList>
    </citation>
    <scope>NUCLEOTIDE SEQUENCE [LARGE SCALE GENOMIC DNA]</scope>
    <source>
        <strain evidence="1 2">DSM 21985</strain>
    </source>
</reference>
<keyword evidence="2" id="KW-1185">Reference proteome</keyword>
<evidence type="ECO:0000313" key="2">
    <source>
        <dbReference type="Proteomes" id="UP000317557"/>
    </source>
</evidence>
<organism evidence="1 2">
    <name type="scientific">Gracilimonas mengyeensis</name>
    <dbReference type="NCBI Taxonomy" id="1302730"/>
    <lineage>
        <taxon>Bacteria</taxon>
        <taxon>Pseudomonadati</taxon>
        <taxon>Balneolota</taxon>
        <taxon>Balneolia</taxon>
        <taxon>Balneolales</taxon>
        <taxon>Balneolaceae</taxon>
        <taxon>Gracilimonas</taxon>
    </lineage>
</organism>
<dbReference type="EMBL" id="FXTP01000015">
    <property type="protein sequence ID" value="SMO91033.1"/>
    <property type="molecule type" value="Genomic_DNA"/>
</dbReference>
<dbReference type="RefSeq" id="WP_142455595.1">
    <property type="nucleotide sequence ID" value="NZ_FXTP01000015.1"/>
</dbReference>
<accession>A0A521F4D2</accession>
<protein>
    <submittedName>
        <fullName evidence="1">Uncharacterized protein</fullName>
    </submittedName>
</protein>